<dbReference type="RefSeq" id="WP_212517398.1">
    <property type="nucleotide sequence ID" value="NZ_JAGSOH010000014.1"/>
</dbReference>
<evidence type="ECO:0000313" key="2">
    <source>
        <dbReference type="Proteomes" id="UP000676325"/>
    </source>
</evidence>
<proteinExistence type="predicted"/>
<organism evidence="1 2">
    <name type="scientific">Actinospica acidithermotolerans</name>
    <dbReference type="NCBI Taxonomy" id="2828514"/>
    <lineage>
        <taxon>Bacteria</taxon>
        <taxon>Bacillati</taxon>
        <taxon>Actinomycetota</taxon>
        <taxon>Actinomycetes</taxon>
        <taxon>Catenulisporales</taxon>
        <taxon>Actinospicaceae</taxon>
        <taxon>Actinospica</taxon>
    </lineage>
</organism>
<reference evidence="1" key="1">
    <citation type="submission" date="2021-04" db="EMBL/GenBank/DDBJ databases">
        <title>Genome based classification of Actinospica acidithermotolerans sp. nov., an actinobacterium isolated from an Indonesian hot spring.</title>
        <authorList>
            <person name="Kusuma A.B."/>
            <person name="Putra K.E."/>
            <person name="Nafisah S."/>
            <person name="Loh J."/>
            <person name="Nouioui I."/>
            <person name="Goodfellow M."/>
        </authorList>
    </citation>
    <scope>NUCLEOTIDE SEQUENCE</scope>
    <source>
        <strain evidence="1">MGRD01-02</strain>
    </source>
</reference>
<sequence length="143" mass="15751">MGGGDLPVRLAVGFSAAYAVVSALDSARHVAAFREHRENLREGDLSWRPSRTVVRHGGSEFDLGEISARCAAELGEDWQVQDASADSALLRRRRRPPLSLAISVERSDDSVRATTQARTDFWRRPDRGTAFRAVTTATEKISD</sequence>
<name>A0A941E4R9_9ACTN</name>
<gene>
    <name evidence="1" type="ORF">KDK95_08055</name>
</gene>
<protein>
    <submittedName>
        <fullName evidence="1">Uncharacterized protein</fullName>
    </submittedName>
</protein>
<comment type="caution">
    <text evidence="1">The sequence shown here is derived from an EMBL/GenBank/DDBJ whole genome shotgun (WGS) entry which is preliminary data.</text>
</comment>
<dbReference type="EMBL" id="JAGSOH010000014">
    <property type="protein sequence ID" value="MBR7826250.1"/>
    <property type="molecule type" value="Genomic_DNA"/>
</dbReference>
<keyword evidence="2" id="KW-1185">Reference proteome</keyword>
<dbReference type="Proteomes" id="UP000676325">
    <property type="component" value="Unassembled WGS sequence"/>
</dbReference>
<dbReference type="AlphaFoldDB" id="A0A941E4R9"/>
<accession>A0A941E4R9</accession>
<evidence type="ECO:0000313" key="1">
    <source>
        <dbReference type="EMBL" id="MBR7826250.1"/>
    </source>
</evidence>